<dbReference type="Proteomes" id="UP001056429">
    <property type="component" value="Unassembled WGS sequence"/>
</dbReference>
<evidence type="ECO:0000256" key="1">
    <source>
        <dbReference type="ARBA" id="ARBA00004141"/>
    </source>
</evidence>
<feature type="transmembrane region" description="Helical" evidence="5">
    <location>
        <begin position="111"/>
        <end position="136"/>
    </location>
</feature>
<dbReference type="PROSITE" id="PS51012">
    <property type="entry name" value="ABC_TM2"/>
    <property type="match status" value="1"/>
</dbReference>
<reference evidence="7" key="2">
    <citation type="submission" date="2021-04" db="EMBL/GenBank/DDBJ databases">
        <authorList>
            <person name="Dong X."/>
        </authorList>
    </citation>
    <scope>NUCLEOTIDE SEQUENCE</scope>
    <source>
        <strain evidence="7">ZWT</strain>
    </source>
</reference>
<comment type="caution">
    <text evidence="7">The sequence shown here is derived from an EMBL/GenBank/DDBJ whole genome shotgun (WGS) entry which is preliminary data.</text>
</comment>
<feature type="domain" description="ABC transmembrane type-2" evidence="6">
    <location>
        <begin position="23"/>
        <end position="261"/>
    </location>
</feature>
<evidence type="ECO:0000256" key="2">
    <source>
        <dbReference type="ARBA" id="ARBA00022692"/>
    </source>
</evidence>
<evidence type="ECO:0000256" key="5">
    <source>
        <dbReference type="RuleBase" id="RU361157"/>
    </source>
</evidence>
<evidence type="ECO:0000313" key="7">
    <source>
        <dbReference type="EMBL" id="MCM1989719.1"/>
    </source>
</evidence>
<evidence type="ECO:0000256" key="3">
    <source>
        <dbReference type="ARBA" id="ARBA00022989"/>
    </source>
</evidence>
<feature type="transmembrane region" description="Helical" evidence="5">
    <location>
        <begin position="21"/>
        <end position="46"/>
    </location>
</feature>
<keyword evidence="4 5" id="KW-0472">Membrane</keyword>
<dbReference type="GO" id="GO:0140359">
    <property type="term" value="F:ABC-type transporter activity"/>
    <property type="evidence" value="ECO:0007669"/>
    <property type="project" value="InterPro"/>
</dbReference>
<feature type="transmembrane region" description="Helical" evidence="5">
    <location>
        <begin position="148"/>
        <end position="176"/>
    </location>
</feature>
<keyword evidence="5" id="KW-1003">Cell membrane</keyword>
<accession>A0A9J6NYW1</accession>
<evidence type="ECO:0000259" key="6">
    <source>
        <dbReference type="PROSITE" id="PS51012"/>
    </source>
</evidence>
<gene>
    <name evidence="7" type="ORF">KDK92_08205</name>
</gene>
<feature type="transmembrane region" description="Helical" evidence="5">
    <location>
        <begin position="236"/>
        <end position="258"/>
    </location>
</feature>
<feature type="transmembrane region" description="Helical" evidence="5">
    <location>
        <begin position="188"/>
        <end position="207"/>
    </location>
</feature>
<dbReference type="PIRSF" id="PIRSF006648">
    <property type="entry name" value="DrrB"/>
    <property type="match status" value="1"/>
</dbReference>
<dbReference type="PANTHER" id="PTHR43229">
    <property type="entry name" value="NODULATION PROTEIN J"/>
    <property type="match status" value="1"/>
</dbReference>
<dbReference type="RefSeq" id="WP_250858744.1">
    <property type="nucleotide sequence ID" value="NZ_JAGSOJ010000002.1"/>
</dbReference>
<evidence type="ECO:0000256" key="4">
    <source>
        <dbReference type="ARBA" id="ARBA00023136"/>
    </source>
</evidence>
<evidence type="ECO:0000313" key="8">
    <source>
        <dbReference type="Proteomes" id="UP001056429"/>
    </source>
</evidence>
<keyword evidence="5" id="KW-0813">Transport</keyword>
<sequence>MKRIRTIMAVFKKEFTLLVRYPTWIIQMILWPLIMPLTYVLSALGLAGPDRSGLEIFAQVTGTDQYISYIVIGTMMWMWVNTIMWTFGSYLRNEQMLGTLESNWLCPVNRIDMLSGAGVMSICMAFFMCLISIIEYRFIYGANFTGNIFHWVLVFLIMIPGVYGFASCFASLVLWIKESNAAVNVVRGLVMILCGISFPVEITPVWMQGMAKLLPFTYGIKAARELMVFGKSISEAVPIILMTVGVGMIYVILGKLCFTYTESKVKMQGSLGRY</sequence>
<dbReference type="InterPro" id="IPR051784">
    <property type="entry name" value="Nod_factor_ABC_transporter"/>
</dbReference>
<organism evidence="7 8">
    <name type="scientific">Oceanirhabdus seepicola</name>
    <dbReference type="NCBI Taxonomy" id="2828781"/>
    <lineage>
        <taxon>Bacteria</taxon>
        <taxon>Bacillati</taxon>
        <taxon>Bacillota</taxon>
        <taxon>Clostridia</taxon>
        <taxon>Eubacteriales</taxon>
        <taxon>Clostridiaceae</taxon>
        <taxon>Oceanirhabdus</taxon>
    </lineage>
</organism>
<dbReference type="AlphaFoldDB" id="A0A9J6NYW1"/>
<dbReference type="InterPro" id="IPR000412">
    <property type="entry name" value="ABC_2_transport"/>
</dbReference>
<keyword evidence="3 5" id="KW-1133">Transmembrane helix</keyword>
<reference evidence="7" key="1">
    <citation type="journal article" date="2021" name="mSystems">
        <title>Bacteria and Archaea Synergistically Convert Glycine Betaine to Biogenic Methane in the Formosa Cold Seep of the South China Sea.</title>
        <authorList>
            <person name="Li L."/>
            <person name="Zhang W."/>
            <person name="Zhang S."/>
            <person name="Song L."/>
            <person name="Sun Q."/>
            <person name="Zhang H."/>
            <person name="Xiang H."/>
            <person name="Dong X."/>
        </authorList>
    </citation>
    <scope>NUCLEOTIDE SEQUENCE</scope>
    <source>
        <strain evidence="7">ZWT</strain>
    </source>
</reference>
<dbReference type="InterPro" id="IPR013525">
    <property type="entry name" value="ABC2_TM"/>
</dbReference>
<comment type="subcellular location">
    <subcellularLocation>
        <location evidence="5">Cell membrane</location>
        <topology evidence="5">Multi-pass membrane protein</topology>
    </subcellularLocation>
    <subcellularLocation>
        <location evidence="1">Membrane</location>
        <topology evidence="1">Multi-pass membrane protein</topology>
    </subcellularLocation>
</comment>
<comment type="similarity">
    <text evidence="5">Belongs to the ABC-2 integral membrane protein family.</text>
</comment>
<keyword evidence="8" id="KW-1185">Reference proteome</keyword>
<dbReference type="EMBL" id="JAGSOJ010000002">
    <property type="protein sequence ID" value="MCM1989719.1"/>
    <property type="molecule type" value="Genomic_DNA"/>
</dbReference>
<dbReference type="InterPro" id="IPR047817">
    <property type="entry name" value="ABC2_TM_bact-type"/>
</dbReference>
<dbReference type="Pfam" id="PF01061">
    <property type="entry name" value="ABC2_membrane"/>
    <property type="match status" value="1"/>
</dbReference>
<protein>
    <recommendedName>
        <fullName evidence="5">Transport permease protein</fullName>
    </recommendedName>
</protein>
<proteinExistence type="inferred from homology"/>
<dbReference type="PANTHER" id="PTHR43229:SF2">
    <property type="entry name" value="NODULATION PROTEIN J"/>
    <property type="match status" value="1"/>
</dbReference>
<keyword evidence="2 5" id="KW-0812">Transmembrane</keyword>
<feature type="transmembrane region" description="Helical" evidence="5">
    <location>
        <begin position="66"/>
        <end position="91"/>
    </location>
</feature>
<dbReference type="GO" id="GO:0043190">
    <property type="term" value="C:ATP-binding cassette (ABC) transporter complex"/>
    <property type="evidence" value="ECO:0007669"/>
    <property type="project" value="InterPro"/>
</dbReference>
<name>A0A9J6NYW1_9CLOT</name>